<evidence type="ECO:0000313" key="2">
    <source>
        <dbReference type="Proteomes" id="UP000242367"/>
    </source>
</evidence>
<dbReference type="AlphaFoldDB" id="A0A2P4UG94"/>
<dbReference type="Proteomes" id="UP000242367">
    <property type="component" value="Unassembled WGS sequence"/>
</dbReference>
<accession>A0A2P4UG94</accession>
<keyword evidence="2" id="KW-1185">Reference proteome</keyword>
<dbReference type="EMBL" id="MTBP01000002">
    <property type="protein sequence ID" value="POM24082.1"/>
    <property type="molecule type" value="Genomic_DNA"/>
</dbReference>
<proteinExistence type="predicted"/>
<reference evidence="1 2" key="1">
    <citation type="journal article" date="2017" name="Chemistry">
        <title>Isolation, Biosynthesis and Chemical Modifications of Rubterolones A-F: Rare Tropolone Alkaloids from Actinomadura sp. 5-2.</title>
        <authorList>
            <person name="Guo H."/>
            <person name="Benndorf R."/>
            <person name="Leichnitz D."/>
            <person name="Klassen J.L."/>
            <person name="Vollmers J."/>
            <person name="Gorls H."/>
            <person name="Steinacker M."/>
            <person name="Weigel C."/>
            <person name="Dahse H.M."/>
            <person name="Kaster A.K."/>
            <person name="de Beer Z.W."/>
            <person name="Poulsen M."/>
            <person name="Beemelmanns C."/>
        </authorList>
    </citation>
    <scope>NUCLEOTIDE SEQUENCE [LARGE SCALE GENOMIC DNA]</scope>
    <source>
        <strain evidence="1 2">5-2</strain>
    </source>
</reference>
<gene>
    <name evidence="1" type="ORF">BTM25_27090</name>
</gene>
<protein>
    <submittedName>
        <fullName evidence="1">Uncharacterized protein</fullName>
    </submittedName>
</protein>
<sequence>MARHSFGGGIADYVVTQGESGELRLAPNVAVTFWSAATGGVQITGLLDTTGTAIPNDAVTSDASGAIPAFGTAPDGVRAMWASASLDGSGARRLITATDLGAEVGEVATRLAALEDRLSGVGRLTASPTAPGNPGTGDVWFDTSAPTGGNPIAFRAANGVFTVASTVTCALPNGLVPGDYLVAAVVFASGSGELLSAQPDGWTVLQTSQQFGGDTRIAIYGKVYAAGDTAPSWGFATATQTSFAARVSAGIVAYANAASTPQVGAFAIRSGTGNNSDAPSINTAVPDVLVLSVFGEKSPGVPTAVTDPAGTTRRLYQTGTGSSQVPSVLVCDFAQPVAGPSGVKTASFQPGSDNGFGIQIGLTRRQN</sequence>
<name>A0A2P4UG94_9ACTN</name>
<comment type="caution">
    <text evidence="1">The sequence shown here is derived from an EMBL/GenBank/DDBJ whole genome shotgun (WGS) entry which is preliminary data.</text>
</comment>
<evidence type="ECO:0000313" key="1">
    <source>
        <dbReference type="EMBL" id="POM24082.1"/>
    </source>
</evidence>
<dbReference type="RefSeq" id="WP_103563247.1">
    <property type="nucleotide sequence ID" value="NZ_MTBP01000002.1"/>
</dbReference>
<organism evidence="1 2">
    <name type="scientific">Actinomadura rubteroloni</name>
    <dbReference type="NCBI Taxonomy" id="1926885"/>
    <lineage>
        <taxon>Bacteria</taxon>
        <taxon>Bacillati</taxon>
        <taxon>Actinomycetota</taxon>
        <taxon>Actinomycetes</taxon>
        <taxon>Streptosporangiales</taxon>
        <taxon>Thermomonosporaceae</taxon>
        <taxon>Actinomadura</taxon>
    </lineage>
</organism>